<dbReference type="GO" id="GO:0005524">
    <property type="term" value="F:ATP binding"/>
    <property type="evidence" value="ECO:0007669"/>
    <property type="project" value="UniProtKB-KW"/>
</dbReference>
<dbReference type="InterPro" id="IPR017871">
    <property type="entry name" value="ABC_transporter-like_CS"/>
</dbReference>
<dbReference type="InterPro" id="IPR011527">
    <property type="entry name" value="ABC1_TM_dom"/>
</dbReference>
<evidence type="ECO:0000256" key="4">
    <source>
        <dbReference type="ARBA" id="ARBA00022840"/>
    </source>
</evidence>
<feature type="transmembrane region" description="Helical" evidence="8">
    <location>
        <begin position="655"/>
        <end position="674"/>
    </location>
</feature>
<dbReference type="SUPFAM" id="SSF52540">
    <property type="entry name" value="P-loop containing nucleoside triphosphate hydrolases"/>
    <property type="match status" value="2"/>
</dbReference>
<dbReference type="InterPro" id="IPR039421">
    <property type="entry name" value="Type_1_exporter"/>
</dbReference>
<feature type="transmembrane region" description="Helical" evidence="8">
    <location>
        <begin position="774"/>
        <end position="796"/>
    </location>
</feature>
<dbReference type="PROSITE" id="PS00211">
    <property type="entry name" value="ABC_TRANSPORTER_1"/>
    <property type="match status" value="1"/>
</dbReference>
<dbReference type="SMART" id="SM00382">
    <property type="entry name" value="AAA"/>
    <property type="match status" value="2"/>
</dbReference>
<reference evidence="11" key="1">
    <citation type="submission" date="2020-01" db="EMBL/GenBank/DDBJ databases">
        <authorList>
            <person name="Meier V. D."/>
            <person name="Meier V D."/>
        </authorList>
    </citation>
    <scope>NUCLEOTIDE SEQUENCE</scope>
    <source>
        <strain evidence="11">HLG_WM_MAG_09</strain>
    </source>
</reference>
<feature type="transmembrane region" description="Helical" evidence="8">
    <location>
        <begin position="32"/>
        <end position="49"/>
    </location>
</feature>
<feature type="transmembrane region" description="Helical" evidence="8">
    <location>
        <begin position="515"/>
        <end position="539"/>
    </location>
</feature>
<dbReference type="GO" id="GO:0140359">
    <property type="term" value="F:ABC-type transporter activity"/>
    <property type="evidence" value="ECO:0007669"/>
    <property type="project" value="InterPro"/>
</dbReference>
<protein>
    <submittedName>
        <fullName evidence="11">Uncharacterized protein</fullName>
    </submittedName>
</protein>
<gene>
    <name evidence="11" type="ORF">HELGO_WM28082</name>
</gene>
<feature type="compositionally biased region" description="Polar residues" evidence="7">
    <location>
        <begin position="327"/>
        <end position="348"/>
    </location>
</feature>
<dbReference type="GO" id="GO:0034040">
    <property type="term" value="F:ATPase-coupled lipid transmembrane transporter activity"/>
    <property type="evidence" value="ECO:0007669"/>
    <property type="project" value="TreeGrafter"/>
</dbReference>
<proteinExistence type="predicted"/>
<evidence type="ECO:0000256" key="7">
    <source>
        <dbReference type="SAM" id="MobiDB-lite"/>
    </source>
</evidence>
<evidence type="ECO:0000256" key="6">
    <source>
        <dbReference type="ARBA" id="ARBA00023136"/>
    </source>
</evidence>
<feature type="transmembrane region" description="Helical" evidence="8">
    <location>
        <begin position="551"/>
        <end position="568"/>
    </location>
</feature>
<dbReference type="InterPro" id="IPR003593">
    <property type="entry name" value="AAA+_ATPase"/>
</dbReference>
<dbReference type="Gene3D" id="1.20.1560.10">
    <property type="entry name" value="ABC transporter type 1, transmembrane domain"/>
    <property type="match status" value="1"/>
</dbReference>
<dbReference type="PANTHER" id="PTHR24221">
    <property type="entry name" value="ATP-BINDING CASSETTE SUB-FAMILY B"/>
    <property type="match status" value="1"/>
</dbReference>
<dbReference type="PROSITE" id="PS50893">
    <property type="entry name" value="ABC_TRANSPORTER_2"/>
    <property type="match status" value="2"/>
</dbReference>
<feature type="transmembrane region" description="Helical" evidence="8">
    <location>
        <begin position="742"/>
        <end position="762"/>
    </location>
</feature>
<evidence type="ECO:0000256" key="1">
    <source>
        <dbReference type="ARBA" id="ARBA00004651"/>
    </source>
</evidence>
<dbReference type="InterPro" id="IPR027417">
    <property type="entry name" value="P-loop_NTPase"/>
</dbReference>
<feature type="region of interest" description="Disordered" evidence="7">
    <location>
        <begin position="76"/>
        <end position="95"/>
    </location>
</feature>
<dbReference type="EMBL" id="CACVAT010000016">
    <property type="protein sequence ID" value="CAA6800347.1"/>
    <property type="molecule type" value="Genomic_DNA"/>
</dbReference>
<evidence type="ECO:0000256" key="5">
    <source>
        <dbReference type="ARBA" id="ARBA00022989"/>
    </source>
</evidence>
<dbReference type="AlphaFoldDB" id="A0A6S6RYD0"/>
<dbReference type="SUPFAM" id="SSF90123">
    <property type="entry name" value="ABC transporter transmembrane region"/>
    <property type="match status" value="1"/>
</dbReference>
<evidence type="ECO:0000259" key="9">
    <source>
        <dbReference type="PROSITE" id="PS50893"/>
    </source>
</evidence>
<evidence type="ECO:0000256" key="8">
    <source>
        <dbReference type="SAM" id="Phobius"/>
    </source>
</evidence>
<dbReference type="CDD" id="cd03228">
    <property type="entry name" value="ABCC_MRP_Like"/>
    <property type="match status" value="2"/>
</dbReference>
<evidence type="ECO:0000313" key="11">
    <source>
        <dbReference type="EMBL" id="CAA6800347.1"/>
    </source>
</evidence>
<dbReference type="GO" id="GO:0005886">
    <property type="term" value="C:plasma membrane"/>
    <property type="evidence" value="ECO:0007669"/>
    <property type="project" value="UniProtKB-SubCell"/>
</dbReference>
<evidence type="ECO:0000256" key="2">
    <source>
        <dbReference type="ARBA" id="ARBA00022692"/>
    </source>
</evidence>
<dbReference type="PANTHER" id="PTHR24221:SF654">
    <property type="entry name" value="ATP-BINDING CASSETTE SUB-FAMILY B MEMBER 6"/>
    <property type="match status" value="1"/>
</dbReference>
<sequence length="1061" mass="117199">MWGFAELSVGLFIVLSLLMVIVVSQLTMSDAASGFMNLVMSLCLVLMMLEPLKRLTALQGKTDSIKRALVPIDDLFEEQPDPEDSPQISSSDSVMDTPKHLADNVPLLVAHRLRFGFTPVKPALLRDLSLTVAAGERLGITGASGGGKSTLAELLVGLHRPWQGAVYLQGQRIEHWSKPQLSQKIGWVNKHPYFIHGTVRDNLLLWRDPVADDVLQNALHDACLQEVLTALPAGLDTPVAAEGANFSGGQRQRLEIARALLTRPSLLLLDEATDGLDHELELRLLTRLRQRGLTVILVSHRASTLAACDRRVRLVDGQLLTEDDPPLTTSEAQLTPDSGNTRQASNQRMDQRFSGGSVLTEPAAVNAHPEALLKAFRRVAAAIGEPPIKPLPNSLSKEKANQGYHGQTADETHIHALARYNQLAVREVRFVEQQWWQRDHGPLLVFDQETRQPLAVVPNNQGIYQAINPVTGISRSLTPEVSELLAPRAFVLYPRFDRSLAISGSLRTPLLKPDLIWALVCSLLITVLVMAVPVAGYLLQAELHPAANAQIITHWQIGLILLMTWLATESLRVYALLRIEGRLELSTCLMLYQHLVRLRPAFFTKHTPQSINRSLHSIPRLFDSLRNGTLRRLLAGLNGCAGLIFIALFSVKLALVAVLLLAPLFMIPLWLTVLRNTGYAAQMARRLDAIQTSRILLHNASRIRQAGHHWAMFDVWHKQYRQALDLLSPMLRLDSLAKAFEVFYPWLALSGFMLVVTLAQIAQGELPAVHAGQWLALLLAFMVTSLSFQGLSRALCDLLKALPMLKQLEPLLNAPLEPESGQEEKTRAELSGIAPIEVRNLSFMYPGVAQPLFKEVSMRIQPGEFVVLTGPSGGGKSTLLRILLGFLANDSGEIVRDGQRQDENSALSHWRDSVATVLQEEQLLVAQSIRGHITGGDFYSMEHVFEAARLAMLEDDIAAMPMGIQSIINSDTVSTGQKQRLLIANRLLRHPRLLILDESTNAIPEAIQVQLFANLRSIGVTCLVVSHRASVIAEADRVYVLNNGTMSQLRPETKQTGGLQQ</sequence>
<evidence type="ECO:0000256" key="3">
    <source>
        <dbReference type="ARBA" id="ARBA00022741"/>
    </source>
</evidence>
<feature type="domain" description="ABC transporter" evidence="9">
    <location>
        <begin position="836"/>
        <end position="1060"/>
    </location>
</feature>
<feature type="domain" description="ABC transporter" evidence="9">
    <location>
        <begin position="110"/>
        <end position="341"/>
    </location>
</feature>
<keyword evidence="5 8" id="KW-1133">Transmembrane helix</keyword>
<keyword evidence="3" id="KW-0547">Nucleotide-binding</keyword>
<comment type="subcellular location">
    <subcellularLocation>
        <location evidence="1">Cell membrane</location>
        <topology evidence="1">Multi-pass membrane protein</topology>
    </subcellularLocation>
</comment>
<dbReference type="Gene3D" id="3.40.50.300">
    <property type="entry name" value="P-loop containing nucleotide triphosphate hydrolases"/>
    <property type="match status" value="2"/>
</dbReference>
<dbReference type="InterPro" id="IPR036640">
    <property type="entry name" value="ABC1_TM_sf"/>
</dbReference>
<dbReference type="PROSITE" id="PS50929">
    <property type="entry name" value="ABC_TM1F"/>
    <property type="match status" value="1"/>
</dbReference>
<evidence type="ECO:0000259" key="10">
    <source>
        <dbReference type="PROSITE" id="PS50929"/>
    </source>
</evidence>
<keyword evidence="6 8" id="KW-0472">Membrane</keyword>
<feature type="transmembrane region" description="Helical" evidence="8">
    <location>
        <begin position="7"/>
        <end position="26"/>
    </location>
</feature>
<keyword evidence="2 8" id="KW-0812">Transmembrane</keyword>
<feature type="domain" description="ABC transmembrane type-1" evidence="10">
    <location>
        <begin position="516"/>
        <end position="800"/>
    </location>
</feature>
<dbReference type="GO" id="GO:0016887">
    <property type="term" value="F:ATP hydrolysis activity"/>
    <property type="evidence" value="ECO:0007669"/>
    <property type="project" value="InterPro"/>
</dbReference>
<feature type="transmembrane region" description="Helical" evidence="8">
    <location>
        <begin position="630"/>
        <end position="649"/>
    </location>
</feature>
<dbReference type="InterPro" id="IPR003439">
    <property type="entry name" value="ABC_transporter-like_ATP-bd"/>
</dbReference>
<dbReference type="Pfam" id="PF00005">
    <property type="entry name" value="ABC_tran"/>
    <property type="match status" value="2"/>
</dbReference>
<organism evidence="11">
    <name type="scientific">uncultured Thiotrichaceae bacterium</name>
    <dbReference type="NCBI Taxonomy" id="298394"/>
    <lineage>
        <taxon>Bacteria</taxon>
        <taxon>Pseudomonadati</taxon>
        <taxon>Pseudomonadota</taxon>
        <taxon>Gammaproteobacteria</taxon>
        <taxon>Thiotrichales</taxon>
        <taxon>Thiotrichaceae</taxon>
        <taxon>environmental samples</taxon>
    </lineage>
</organism>
<name>A0A6S6RYD0_9GAMM</name>
<accession>A0A6S6RYD0</accession>
<feature type="region of interest" description="Disordered" evidence="7">
    <location>
        <begin position="321"/>
        <end position="351"/>
    </location>
</feature>
<keyword evidence="4" id="KW-0067">ATP-binding</keyword>